<dbReference type="EC" id="3.1.4.-" evidence="11"/>
<dbReference type="GO" id="GO:0016791">
    <property type="term" value="F:phosphatase activity"/>
    <property type="evidence" value="ECO:0007669"/>
    <property type="project" value="UniProtKB-UniRule"/>
</dbReference>
<comment type="catalytic activity">
    <reaction evidence="11">
        <text>a tRNA with a 3' CCA end + 2 CTP + ATP = a tRNA with a 3' CCACCA end + 3 diphosphate</text>
        <dbReference type="Rhea" id="RHEA:76235"/>
        <dbReference type="Rhea" id="RHEA-COMP:10468"/>
        <dbReference type="Rhea" id="RHEA-COMP:18655"/>
        <dbReference type="ChEBI" id="CHEBI:30616"/>
        <dbReference type="ChEBI" id="CHEBI:33019"/>
        <dbReference type="ChEBI" id="CHEBI:37563"/>
        <dbReference type="ChEBI" id="CHEBI:83071"/>
        <dbReference type="ChEBI" id="CHEBI:195187"/>
    </reaction>
</comment>
<dbReference type="HAMAP" id="MF_01262">
    <property type="entry name" value="CCA_bact_type2"/>
    <property type="match status" value="1"/>
</dbReference>
<evidence type="ECO:0000259" key="12">
    <source>
        <dbReference type="PROSITE" id="PS51831"/>
    </source>
</evidence>
<feature type="domain" description="HD" evidence="12">
    <location>
        <begin position="226"/>
        <end position="327"/>
    </location>
</feature>
<feature type="binding site" evidence="11">
    <location>
        <position position="91"/>
    </location>
    <ligand>
        <name>ATP</name>
        <dbReference type="ChEBI" id="CHEBI:30616"/>
    </ligand>
</feature>
<comment type="cofactor">
    <cofactor evidence="11">
        <name>Mg(2+)</name>
        <dbReference type="ChEBI" id="CHEBI:18420"/>
    </cofactor>
    <text evidence="11">Magnesium is required for nucleotidyltransferase activity.</text>
</comment>
<dbReference type="InterPro" id="IPR050124">
    <property type="entry name" value="tRNA_CCA-adding_enzyme"/>
</dbReference>
<dbReference type="EMBL" id="VLKW01000006">
    <property type="protein sequence ID" value="TWI45787.1"/>
    <property type="molecule type" value="Genomic_DNA"/>
</dbReference>
<evidence type="ECO:0000313" key="15">
    <source>
        <dbReference type="Proteomes" id="UP000315112"/>
    </source>
</evidence>
<dbReference type="SUPFAM" id="SSF81301">
    <property type="entry name" value="Nucleotidyltransferase"/>
    <property type="match status" value="1"/>
</dbReference>
<keyword evidence="7 11" id="KW-0692">RNA repair</keyword>
<organism evidence="14 15">
    <name type="scientific">Pseudoduganella flava</name>
    <dbReference type="NCBI Taxonomy" id="871742"/>
    <lineage>
        <taxon>Bacteria</taxon>
        <taxon>Pseudomonadati</taxon>
        <taxon>Pseudomonadota</taxon>
        <taxon>Betaproteobacteria</taxon>
        <taxon>Burkholderiales</taxon>
        <taxon>Oxalobacteraceae</taxon>
        <taxon>Telluria group</taxon>
        <taxon>Pseudoduganella</taxon>
    </lineage>
</organism>
<evidence type="ECO:0000256" key="4">
    <source>
        <dbReference type="ARBA" id="ARBA00022695"/>
    </source>
</evidence>
<comment type="cofactor">
    <cofactor evidence="11">
        <name>Ni(2+)</name>
        <dbReference type="ChEBI" id="CHEBI:49786"/>
    </cofactor>
    <text evidence="11">Nickel for phosphatase activity.</text>
</comment>
<dbReference type="PANTHER" id="PTHR47545:SF1">
    <property type="entry name" value="MULTIFUNCTIONAL CCA PROTEIN"/>
    <property type="match status" value="1"/>
</dbReference>
<dbReference type="PANTHER" id="PTHR47545">
    <property type="entry name" value="MULTIFUNCTIONAL CCA PROTEIN"/>
    <property type="match status" value="1"/>
</dbReference>
<evidence type="ECO:0000313" key="13">
    <source>
        <dbReference type="EMBL" id="QGZ40714.1"/>
    </source>
</evidence>
<dbReference type="HAMAP" id="MF_01261">
    <property type="entry name" value="CCA_bact_type1"/>
    <property type="match status" value="1"/>
</dbReference>
<dbReference type="InterPro" id="IPR043519">
    <property type="entry name" value="NT_sf"/>
</dbReference>
<evidence type="ECO:0000256" key="5">
    <source>
        <dbReference type="ARBA" id="ARBA00022723"/>
    </source>
</evidence>
<dbReference type="GO" id="GO:0004810">
    <property type="term" value="F:CCA tRNA nucleotidyltransferase activity"/>
    <property type="evidence" value="ECO:0007669"/>
    <property type="project" value="UniProtKB-UniRule"/>
</dbReference>
<reference evidence="13 16" key="3">
    <citation type="submission" date="2019-12" db="EMBL/GenBank/DDBJ databases">
        <title>Draft Genome Sequences of Six Type Strains of the Genus Massilia.</title>
        <authorList>
            <person name="Miess H."/>
            <person name="Frediansyah A."/>
            <person name="Goeker M."/>
            <person name="Gross H."/>
        </authorList>
    </citation>
    <scope>NUCLEOTIDE SEQUENCE [LARGE SCALE GENOMIC DNA]</scope>
    <source>
        <strain evidence="13 16">DSM 26639</strain>
    </source>
</reference>
<dbReference type="InterPro" id="IPR012006">
    <property type="entry name" value="CCA_bact"/>
</dbReference>
<keyword evidence="10 11" id="KW-0694">RNA-binding</keyword>
<feature type="binding site" evidence="11">
    <location>
        <position position="11"/>
    </location>
    <ligand>
        <name>ATP</name>
        <dbReference type="ChEBI" id="CHEBI:30616"/>
    </ligand>
</feature>
<accession>A0A562PMY8</accession>
<dbReference type="EMBL" id="CP046904">
    <property type="protein sequence ID" value="QGZ40714.1"/>
    <property type="molecule type" value="Genomic_DNA"/>
</dbReference>
<evidence type="ECO:0000256" key="10">
    <source>
        <dbReference type="ARBA" id="ARBA00022884"/>
    </source>
</evidence>
<proteinExistence type="inferred from homology"/>
<comment type="domain">
    <text evidence="11">Comprises two domains: an N-terminal domain containing the nucleotidyltransferase activity and a C-terminal HD domain associated with both phosphodiesterase and phosphatase activities.</text>
</comment>
<feature type="binding site" evidence="11">
    <location>
        <position position="8"/>
    </location>
    <ligand>
        <name>CTP</name>
        <dbReference type="ChEBI" id="CHEBI:37563"/>
    </ligand>
</feature>
<dbReference type="PROSITE" id="PS51831">
    <property type="entry name" value="HD"/>
    <property type="match status" value="1"/>
</dbReference>
<comment type="catalytic activity">
    <reaction evidence="11">
        <text>a tRNA precursor + 2 CTP + ATP = a tRNA with a 3' CCA end + 3 diphosphate</text>
        <dbReference type="Rhea" id="RHEA:14433"/>
        <dbReference type="Rhea" id="RHEA-COMP:10465"/>
        <dbReference type="Rhea" id="RHEA-COMP:10468"/>
        <dbReference type="ChEBI" id="CHEBI:30616"/>
        <dbReference type="ChEBI" id="CHEBI:33019"/>
        <dbReference type="ChEBI" id="CHEBI:37563"/>
        <dbReference type="ChEBI" id="CHEBI:74896"/>
        <dbReference type="ChEBI" id="CHEBI:83071"/>
        <dbReference type="EC" id="2.7.7.72"/>
    </reaction>
</comment>
<dbReference type="GO" id="GO:0000287">
    <property type="term" value="F:magnesium ion binding"/>
    <property type="evidence" value="ECO:0007669"/>
    <property type="project" value="UniProtKB-UniRule"/>
</dbReference>
<feature type="binding site" evidence="11">
    <location>
        <position position="8"/>
    </location>
    <ligand>
        <name>ATP</name>
        <dbReference type="ChEBI" id="CHEBI:30616"/>
    </ligand>
</feature>
<dbReference type="Gene3D" id="3.30.460.10">
    <property type="entry name" value="Beta Polymerase, domain 2"/>
    <property type="match status" value="1"/>
</dbReference>
<sequence length="420" mass="46855">MKTYVVGGAVRDALLGLPVKDHDHVVVGATPDEMIAQGFRAVGKDFPVFLHPQTQEEYALARTERKTAPGYRGFVFHTAPDVTLEQDLVRRDLTINAIAQADDGTLTDPFDGRGDIARRVFRHVSDAFAEDPVRILRVARFAARYPEFTVAPETNALMRRMVHEGEVDALVPERVWQELSRGLMEQRPSRMLQVLRACGALARIVPELDRLWGVPQPEKWHPEIDTGLHMEQVVDYAASQEYELPVRFAALLHDLGKGATPSETWPAHHGHEGLGVQLVKDVCARLKVPTECRDLAVLAAREHGNVTRALELRCRTLVVLFERCDAFRKPARFTQLLAVSECDARGREGPAASFRDAPFPQRAHMEQALAAARAVNAGEIAQAWTEHPDRIPEMVRNARVRAVREALARPDEPDDEGEAA</sequence>
<evidence type="ECO:0000256" key="1">
    <source>
        <dbReference type="ARBA" id="ARBA00022596"/>
    </source>
</evidence>
<keyword evidence="4 11" id="KW-0548">Nucleotidyltransferase</keyword>
<reference evidence="14 15" key="1">
    <citation type="journal article" date="2015" name="Stand. Genomic Sci.">
        <title>Genomic Encyclopedia of Bacterial and Archaeal Type Strains, Phase III: the genomes of soil and plant-associated and newly described type strains.</title>
        <authorList>
            <person name="Whitman W.B."/>
            <person name="Woyke T."/>
            <person name="Klenk H.P."/>
            <person name="Zhou Y."/>
            <person name="Lilburn T.G."/>
            <person name="Beck B.J."/>
            <person name="De Vos P."/>
            <person name="Vandamme P."/>
            <person name="Eisen J.A."/>
            <person name="Garrity G."/>
            <person name="Hugenholtz P."/>
            <person name="Kyrpides N.C."/>
        </authorList>
    </citation>
    <scope>NUCLEOTIDE SEQUENCE [LARGE SCALE GENOMIC DNA]</scope>
    <source>
        <strain evidence="14 15">CGMCC 1.10685</strain>
    </source>
</reference>
<dbReference type="SUPFAM" id="SSF81891">
    <property type="entry name" value="Poly A polymerase C-terminal region-like"/>
    <property type="match status" value="1"/>
</dbReference>
<reference evidence="14" key="2">
    <citation type="submission" date="2019-07" db="EMBL/GenBank/DDBJ databases">
        <authorList>
            <person name="Whitman W."/>
            <person name="Huntemann M."/>
            <person name="Clum A."/>
            <person name="Pillay M."/>
            <person name="Palaniappan K."/>
            <person name="Varghese N."/>
            <person name="Mikhailova N."/>
            <person name="Stamatis D."/>
            <person name="Reddy T."/>
            <person name="Daum C."/>
            <person name="Shapiro N."/>
            <person name="Ivanova N."/>
            <person name="Kyrpides N."/>
            <person name="Woyke T."/>
        </authorList>
    </citation>
    <scope>NUCLEOTIDE SEQUENCE</scope>
    <source>
        <strain evidence="14">CGMCC 1.10685</strain>
    </source>
</reference>
<dbReference type="GO" id="GO:0004112">
    <property type="term" value="F:cyclic-nucleotide phosphodiesterase activity"/>
    <property type="evidence" value="ECO:0007669"/>
    <property type="project" value="UniProtKB-UniRule"/>
</dbReference>
<feature type="binding site" evidence="11">
    <location>
        <position position="137"/>
    </location>
    <ligand>
        <name>ATP</name>
        <dbReference type="ChEBI" id="CHEBI:30616"/>
    </ligand>
</feature>
<feature type="binding site" evidence="11">
    <location>
        <position position="140"/>
    </location>
    <ligand>
        <name>CTP</name>
        <dbReference type="ChEBI" id="CHEBI:37563"/>
    </ligand>
</feature>
<keyword evidence="11" id="KW-0511">Multifunctional enzyme</keyword>
<dbReference type="CDD" id="cd05398">
    <property type="entry name" value="NT_ClassII-CCAase"/>
    <property type="match status" value="1"/>
</dbReference>
<dbReference type="GO" id="GO:0001680">
    <property type="term" value="P:tRNA 3'-terminal CCA addition"/>
    <property type="evidence" value="ECO:0007669"/>
    <property type="project" value="UniProtKB-UniRule"/>
</dbReference>
<evidence type="ECO:0000313" key="16">
    <source>
        <dbReference type="Proteomes" id="UP000437862"/>
    </source>
</evidence>
<dbReference type="Pfam" id="PF01743">
    <property type="entry name" value="PolyA_pol"/>
    <property type="match status" value="1"/>
</dbReference>
<dbReference type="InterPro" id="IPR006674">
    <property type="entry name" value="HD_domain"/>
</dbReference>
<dbReference type="OrthoDB" id="9805698at2"/>
<gene>
    <name evidence="11" type="primary">cca</name>
    <name evidence="13" type="ORF">GO485_17680</name>
    <name evidence="14" type="ORF">IP92_03214</name>
</gene>
<keyword evidence="9 11" id="KW-0460">Magnesium</keyword>
<dbReference type="EC" id="3.1.3.-" evidence="11"/>
<dbReference type="InterPro" id="IPR002646">
    <property type="entry name" value="PolA_pol_head_dom"/>
</dbReference>
<feature type="binding site" evidence="11">
    <location>
        <position position="23"/>
    </location>
    <ligand>
        <name>Mg(2+)</name>
        <dbReference type="ChEBI" id="CHEBI:18420"/>
    </ligand>
</feature>
<dbReference type="GO" id="GO:0005524">
    <property type="term" value="F:ATP binding"/>
    <property type="evidence" value="ECO:0007669"/>
    <property type="project" value="UniProtKB-UniRule"/>
</dbReference>
<comment type="function">
    <text evidence="11">Catalyzes the addition and repair of the essential 3'-terminal CCA sequence in tRNAs without using a nucleic acid template. Adds these three nucleotides in the order of C, C, and A to the tRNA nucleotide-73, using CTP and ATP as substrates and producing inorganic pyrophosphate. tRNA 3'-terminal CCA addition is required both for tRNA processing and repair. Also involved in tRNA surveillance by mediating tandem CCA addition to generate a CCACCA at the 3' terminus of unstable tRNAs. While stable tRNAs receive only 3'-terminal CCA, unstable tRNAs are marked with CCACCA and rapidly degraded.</text>
</comment>
<keyword evidence="8 11" id="KW-0067">ATP-binding</keyword>
<dbReference type="Pfam" id="PF12627">
    <property type="entry name" value="PolyA_pol_RNAbd"/>
    <property type="match status" value="1"/>
</dbReference>
<dbReference type="Proteomes" id="UP000437862">
    <property type="component" value="Chromosome"/>
</dbReference>
<dbReference type="NCBIfam" id="NF008137">
    <property type="entry name" value="PRK10885.1"/>
    <property type="match status" value="1"/>
</dbReference>
<feature type="binding site" evidence="11">
    <location>
        <position position="91"/>
    </location>
    <ligand>
        <name>CTP</name>
        <dbReference type="ChEBI" id="CHEBI:37563"/>
    </ligand>
</feature>
<evidence type="ECO:0000256" key="2">
    <source>
        <dbReference type="ARBA" id="ARBA00022679"/>
    </source>
</evidence>
<keyword evidence="11 13" id="KW-0378">Hydrolase</keyword>
<comment type="similarity">
    <text evidence="11">Belongs to the tRNA nucleotidyltransferase/poly(A) polymerase family. Bacterial CCA-adding enzyme type 1 subfamily.</text>
</comment>
<name>A0A562PMY8_9BURK</name>
<evidence type="ECO:0000256" key="3">
    <source>
        <dbReference type="ARBA" id="ARBA00022694"/>
    </source>
</evidence>
<evidence type="ECO:0000256" key="7">
    <source>
        <dbReference type="ARBA" id="ARBA00022800"/>
    </source>
</evidence>
<feature type="binding site" evidence="11">
    <location>
        <position position="11"/>
    </location>
    <ligand>
        <name>CTP</name>
        <dbReference type="ChEBI" id="CHEBI:37563"/>
    </ligand>
</feature>
<dbReference type="Proteomes" id="UP000315112">
    <property type="component" value="Unassembled WGS sequence"/>
</dbReference>
<dbReference type="Pfam" id="PF01966">
    <property type="entry name" value="HD"/>
    <property type="match status" value="1"/>
</dbReference>
<dbReference type="PIRSF" id="PIRSF000813">
    <property type="entry name" value="CCA_bact"/>
    <property type="match status" value="1"/>
</dbReference>
<comment type="subunit">
    <text evidence="11">Monomer. Can also form homodimers and oligomers.</text>
</comment>
<feature type="binding site" evidence="11">
    <location>
        <position position="140"/>
    </location>
    <ligand>
        <name>ATP</name>
        <dbReference type="ChEBI" id="CHEBI:30616"/>
    </ligand>
</feature>
<dbReference type="GO" id="GO:0042245">
    <property type="term" value="P:RNA repair"/>
    <property type="evidence" value="ECO:0007669"/>
    <property type="project" value="UniProtKB-KW"/>
</dbReference>
<dbReference type="AlphaFoldDB" id="A0A562PMY8"/>
<evidence type="ECO:0000256" key="8">
    <source>
        <dbReference type="ARBA" id="ARBA00022840"/>
    </source>
</evidence>
<evidence type="ECO:0000313" key="14">
    <source>
        <dbReference type="EMBL" id="TWI45787.1"/>
    </source>
</evidence>
<dbReference type="EC" id="2.7.7.72" evidence="11"/>
<keyword evidence="6 11" id="KW-0547">Nucleotide-binding</keyword>
<evidence type="ECO:0000256" key="9">
    <source>
        <dbReference type="ARBA" id="ARBA00022842"/>
    </source>
</evidence>
<evidence type="ECO:0000256" key="6">
    <source>
        <dbReference type="ARBA" id="ARBA00022741"/>
    </source>
</evidence>
<keyword evidence="2 11" id="KW-0808">Transferase</keyword>
<dbReference type="GO" id="GO:0000049">
    <property type="term" value="F:tRNA binding"/>
    <property type="evidence" value="ECO:0007669"/>
    <property type="project" value="UniProtKB-UniRule"/>
</dbReference>
<keyword evidence="3 11" id="KW-0819">tRNA processing</keyword>
<protein>
    <recommendedName>
        <fullName evidence="11">Multifunctional CCA protein</fullName>
    </recommendedName>
    <domain>
        <recommendedName>
            <fullName evidence="11">CCA-adding enzyme</fullName>
            <ecNumber evidence="11">2.7.7.72</ecNumber>
        </recommendedName>
        <alternativeName>
            <fullName evidence="11">CCA tRNA nucleotidyltransferase</fullName>
        </alternativeName>
        <alternativeName>
            <fullName evidence="11">tRNA CCA-pyrophosphorylase</fullName>
        </alternativeName>
        <alternativeName>
            <fullName evidence="11">tRNA adenylyl-/cytidylyl-transferase</fullName>
        </alternativeName>
        <alternativeName>
            <fullName evidence="11">tRNA nucleotidyltransferase</fullName>
        </alternativeName>
        <alternativeName>
            <fullName evidence="11">tRNA-NT</fullName>
        </alternativeName>
    </domain>
    <domain>
        <recommendedName>
            <fullName evidence="11">2'-nucleotidase</fullName>
            <ecNumber evidence="11">3.1.3.-</ecNumber>
        </recommendedName>
    </domain>
    <domain>
        <recommendedName>
            <fullName evidence="11">2',3'-cyclic phosphodiesterase</fullName>
            <ecNumber evidence="11">3.1.4.-</ecNumber>
        </recommendedName>
    </domain>
    <domain>
        <recommendedName>
            <fullName evidence="11">Phosphatase</fullName>
        </recommendedName>
    </domain>
</protein>
<keyword evidence="5 11" id="KW-0479">Metal-binding</keyword>
<comment type="miscellaneous">
    <text evidence="11">A single active site specifically recognizes both ATP and CTP and is responsible for their addition.</text>
</comment>
<keyword evidence="16" id="KW-1185">Reference proteome</keyword>
<feature type="binding site" evidence="11">
    <location>
        <position position="137"/>
    </location>
    <ligand>
        <name>CTP</name>
        <dbReference type="ChEBI" id="CHEBI:37563"/>
    </ligand>
</feature>
<dbReference type="InterPro" id="IPR032828">
    <property type="entry name" value="PolyA_RNA-bd"/>
</dbReference>
<keyword evidence="1 11" id="KW-0533">Nickel</keyword>
<evidence type="ECO:0000256" key="11">
    <source>
        <dbReference type="HAMAP-Rule" id="MF_01261"/>
    </source>
</evidence>
<feature type="binding site" evidence="11">
    <location>
        <position position="21"/>
    </location>
    <ligand>
        <name>Mg(2+)</name>
        <dbReference type="ChEBI" id="CHEBI:18420"/>
    </ligand>
</feature>
<dbReference type="RefSeq" id="WP_145876742.1">
    <property type="nucleotide sequence ID" value="NZ_CP046904.1"/>
</dbReference>
<dbReference type="Gene3D" id="1.10.3090.10">
    <property type="entry name" value="cca-adding enzyme, domain 2"/>
    <property type="match status" value="1"/>
</dbReference>